<dbReference type="EMBL" id="JAHOAX010000007">
    <property type="protein sequence ID" value="MBV3123444.1"/>
    <property type="molecule type" value="Genomic_DNA"/>
</dbReference>
<dbReference type="InterPro" id="IPR025671">
    <property type="entry name" value="HXXEE"/>
</dbReference>
<keyword evidence="1" id="KW-0472">Membrane</keyword>
<keyword evidence="1" id="KW-0812">Transmembrane</keyword>
<accession>A0AB35C648</accession>
<reference evidence="2" key="1">
    <citation type="submission" date="2021-06" db="EMBL/GenBank/DDBJ databases">
        <title>Collection of gut derived symbiotic bacterial strains cultured from healthy donors.</title>
        <authorList>
            <person name="Lin H."/>
            <person name="Littmann E."/>
            <person name="Pamer E.G."/>
        </authorList>
    </citation>
    <scope>NUCLEOTIDE SEQUENCE</scope>
    <source>
        <strain evidence="2">MSK.5.10</strain>
    </source>
</reference>
<dbReference type="RefSeq" id="WP_117596328.1">
    <property type="nucleotide sequence ID" value="NZ_DAWDYP010000002.1"/>
</dbReference>
<feature type="transmembrane region" description="Helical" evidence="1">
    <location>
        <begin position="51"/>
        <end position="77"/>
    </location>
</feature>
<comment type="caution">
    <text evidence="2">The sequence shown here is derived from an EMBL/GenBank/DDBJ whole genome shotgun (WGS) entry which is preliminary data.</text>
</comment>
<dbReference type="AlphaFoldDB" id="A0AB35C648"/>
<proteinExistence type="predicted"/>
<feature type="transmembrane region" description="Helical" evidence="1">
    <location>
        <begin position="110"/>
        <end position="129"/>
    </location>
</feature>
<evidence type="ECO:0000313" key="3">
    <source>
        <dbReference type="Proteomes" id="UP000777173"/>
    </source>
</evidence>
<protein>
    <submittedName>
        <fullName evidence="2">HXXEE domain-containing protein</fullName>
    </submittedName>
</protein>
<feature type="transmembrane region" description="Helical" evidence="1">
    <location>
        <begin position="135"/>
        <end position="158"/>
    </location>
</feature>
<keyword evidence="1" id="KW-1133">Transmembrane helix</keyword>
<dbReference type="Pfam" id="PF13787">
    <property type="entry name" value="HXXEE"/>
    <property type="match status" value="1"/>
</dbReference>
<evidence type="ECO:0000256" key="1">
    <source>
        <dbReference type="SAM" id="Phobius"/>
    </source>
</evidence>
<name>A0AB35C648_9BACT</name>
<sequence length="171" mass="19663">MNELELIISLFPLVFMIHEFEEIICLKRWVSKNGLWLTSKYPKLTKQVTHLGQLSVSAFTVAVLEEFVLVSIITVLALTLQWYSVWIAAFTAFTFHVFLHIIQSGIIRKYIPAIITSLLSLPYLVWGLIRVLGGFYISMVMVCFVSGTMVTILNLYFVHKLALQYDKIIEE</sequence>
<organism evidence="2 3">
    <name type="scientific">Phocaeicola dorei</name>
    <dbReference type="NCBI Taxonomy" id="357276"/>
    <lineage>
        <taxon>Bacteria</taxon>
        <taxon>Pseudomonadati</taxon>
        <taxon>Bacteroidota</taxon>
        <taxon>Bacteroidia</taxon>
        <taxon>Bacteroidales</taxon>
        <taxon>Bacteroidaceae</taxon>
        <taxon>Phocaeicola</taxon>
    </lineage>
</organism>
<gene>
    <name evidence="2" type="ORF">KSU80_09655</name>
</gene>
<evidence type="ECO:0000313" key="2">
    <source>
        <dbReference type="EMBL" id="MBV3123444.1"/>
    </source>
</evidence>
<feature type="transmembrane region" description="Helical" evidence="1">
    <location>
        <begin position="83"/>
        <end position="103"/>
    </location>
</feature>
<dbReference type="Proteomes" id="UP000777173">
    <property type="component" value="Unassembled WGS sequence"/>
</dbReference>